<name>A0AB73AGG4_BACFG</name>
<dbReference type="EMBL" id="JGEU01000044">
    <property type="protein sequence ID" value="EYB08137.1"/>
    <property type="molecule type" value="Genomic_DNA"/>
</dbReference>
<accession>A0AB73AGG4</accession>
<evidence type="ECO:0000313" key="4">
    <source>
        <dbReference type="Proteomes" id="UP000021175"/>
    </source>
</evidence>
<feature type="domain" description="Lantibiotic dehydratase N-terminal" evidence="2">
    <location>
        <begin position="48"/>
        <end position="683"/>
    </location>
</feature>
<feature type="coiled-coil region" evidence="1">
    <location>
        <begin position="416"/>
        <end position="443"/>
    </location>
</feature>
<evidence type="ECO:0000259" key="2">
    <source>
        <dbReference type="Pfam" id="PF04738"/>
    </source>
</evidence>
<sequence>MNYYYYCNLNLYKMNKYIPYNQCIIRTPLFPINYIDKIEDFELSIFQQSFKEAVYIATPVLYQELYIKNNINERTINSAIKYYVRSCTRCTPYGIFAGCDIVPIRIDDNYSNIIMSDLKNYKTYTRIDMNYLCELIRKLDLMPQIQNAITYHVNTTSYFLGKNLRYIEYRINKSKRNYTFSEISHTPYLNNIIKALKKTPLTKKEIIRLLIKNKEIEEEEALNFVQTLIDEQILISNLEPSVVGEDLIQQLHHNLSEINYNLEFINSLIYLLKECDKESLGNKESIINNIYRLLSDGMLFEQDTLMQVDTLNKVKQGIIGNNITKVIDKCIYFFSKFQPSHKSETFELFKRRFYEKYEEQEVPLVVALDPQVGIGYGNWTENNGDINPLLQGLPNPFLDRSYKIDMDLTPVTMLLIKKYEEAIKQGLHEIEILDEDLNEFEERDLKLPQCSVMLSVLSNDDTPSILLKGIIGGATSRLISRFEYLDSKIENFVNEINKRDELYYKDCIVAEVMHLPEDRIGNIQMHPNNRQYGICYLSSPTTKYVKKIIPIDDITISVYHGQEVILKSKKNKKRIIPMLSTAHNTKNGLPIYSFLSDYINQESMSYSFDWGSYFHNKSFLPRVIYSNVILKPARWLIHPNEFPQNKNLNSDELYSWKLKQRIPDEILITLGDNQLYINFNKEHLVKIFISELKKKRPIILEEFLYSSKNINLVESQEVFFANELIINLYKK</sequence>
<dbReference type="Pfam" id="PF04738">
    <property type="entry name" value="Lant_dehydr_N"/>
    <property type="match status" value="1"/>
</dbReference>
<proteinExistence type="predicted"/>
<gene>
    <name evidence="3" type="ORF">M119_3874</name>
</gene>
<dbReference type="InterPro" id="IPR006827">
    <property type="entry name" value="Lant_deHydtase_N"/>
</dbReference>
<protein>
    <submittedName>
        <fullName evidence="3">Lantibiotic dehydratase, C terminus family protein</fullName>
    </submittedName>
</protein>
<comment type="caution">
    <text evidence="3">The sequence shown here is derived from an EMBL/GenBank/DDBJ whole genome shotgun (WGS) entry which is preliminary data.</text>
</comment>
<reference evidence="3 4" key="1">
    <citation type="submission" date="2014-02" db="EMBL/GenBank/DDBJ databases">
        <authorList>
            <person name="Sears C."/>
            <person name="Carroll K."/>
            <person name="Sack B.R."/>
            <person name="Qadri F."/>
            <person name="Myers L.L."/>
            <person name="Chung G.-T."/>
            <person name="Escheverria P."/>
            <person name="Fraser C.M."/>
            <person name="Sadzewicz L."/>
            <person name="Shefchek K.A."/>
            <person name="Tallon L."/>
            <person name="Das S.P."/>
            <person name="Daugherty S."/>
            <person name="Mongodin E.F."/>
        </authorList>
    </citation>
    <scope>NUCLEOTIDE SEQUENCE [LARGE SCALE GENOMIC DNA]</scope>
    <source>
        <strain evidence="3 4">3783N1-6</strain>
    </source>
</reference>
<dbReference type="AlphaFoldDB" id="A0AB73AGG4"/>
<evidence type="ECO:0000313" key="3">
    <source>
        <dbReference type="EMBL" id="EYB08137.1"/>
    </source>
</evidence>
<keyword evidence="1" id="KW-0175">Coiled coil</keyword>
<organism evidence="3 4">
    <name type="scientific">Bacteroides fragilis str. 3783N1-6</name>
    <dbReference type="NCBI Taxonomy" id="1339310"/>
    <lineage>
        <taxon>Bacteria</taxon>
        <taxon>Pseudomonadati</taxon>
        <taxon>Bacteroidota</taxon>
        <taxon>Bacteroidia</taxon>
        <taxon>Bacteroidales</taxon>
        <taxon>Bacteroidaceae</taxon>
        <taxon>Bacteroides</taxon>
    </lineage>
</organism>
<evidence type="ECO:0000256" key="1">
    <source>
        <dbReference type="SAM" id="Coils"/>
    </source>
</evidence>
<dbReference type="Proteomes" id="UP000021175">
    <property type="component" value="Unassembled WGS sequence"/>
</dbReference>